<evidence type="ECO:0000313" key="3">
    <source>
        <dbReference type="Proteomes" id="UP000266723"/>
    </source>
</evidence>
<sequence>MPICSGDLDSLLCFIPSGSSAFSPLVYCSAGSRPIGVYTWCSIGSKAVAASHHDDPGPLALDYNASYASSTSSFPAANLLLFLTLSCLKLLFLSCNKWSSTTL</sequence>
<reference evidence="2 3" key="1">
    <citation type="journal article" date="2020" name="BMC Genomics">
        <title>Intraspecific diversification of the crop wild relative Brassica cretica Lam. using demographic model selection.</title>
        <authorList>
            <person name="Kioukis A."/>
            <person name="Michalopoulou V.A."/>
            <person name="Briers L."/>
            <person name="Pirintsos S."/>
            <person name="Studholme D.J."/>
            <person name="Pavlidis P."/>
            <person name="Sarris P.F."/>
        </authorList>
    </citation>
    <scope>NUCLEOTIDE SEQUENCE [LARGE SCALE GENOMIC DNA]</scope>
    <source>
        <strain evidence="3">cv. PFS-1207/04</strain>
    </source>
</reference>
<dbReference type="Proteomes" id="UP000266723">
    <property type="component" value="Unassembled WGS sequence"/>
</dbReference>
<dbReference type="EMBL" id="QGKV02000832">
    <property type="protein sequence ID" value="KAF3542984.1"/>
    <property type="molecule type" value="Genomic_DNA"/>
</dbReference>
<organism evidence="2 3">
    <name type="scientific">Brassica cretica</name>
    <name type="common">Mustard</name>
    <dbReference type="NCBI Taxonomy" id="69181"/>
    <lineage>
        <taxon>Eukaryota</taxon>
        <taxon>Viridiplantae</taxon>
        <taxon>Streptophyta</taxon>
        <taxon>Embryophyta</taxon>
        <taxon>Tracheophyta</taxon>
        <taxon>Spermatophyta</taxon>
        <taxon>Magnoliopsida</taxon>
        <taxon>eudicotyledons</taxon>
        <taxon>Gunneridae</taxon>
        <taxon>Pentapetalae</taxon>
        <taxon>rosids</taxon>
        <taxon>malvids</taxon>
        <taxon>Brassicales</taxon>
        <taxon>Brassicaceae</taxon>
        <taxon>Brassiceae</taxon>
        <taxon>Brassica</taxon>
    </lineage>
</organism>
<accession>A0ABQ7BU04</accession>
<name>A0ABQ7BU04_BRACR</name>
<protein>
    <submittedName>
        <fullName evidence="2">Uncharacterized protein</fullName>
    </submittedName>
</protein>
<keyword evidence="3" id="KW-1185">Reference proteome</keyword>
<gene>
    <name evidence="2" type="ORF">DY000_02005906</name>
</gene>
<keyword evidence="1" id="KW-0812">Transmembrane</keyword>
<comment type="caution">
    <text evidence="2">The sequence shown here is derived from an EMBL/GenBank/DDBJ whole genome shotgun (WGS) entry which is preliminary data.</text>
</comment>
<feature type="transmembrane region" description="Helical" evidence="1">
    <location>
        <begin position="76"/>
        <end position="95"/>
    </location>
</feature>
<evidence type="ECO:0000313" key="2">
    <source>
        <dbReference type="EMBL" id="KAF3542984.1"/>
    </source>
</evidence>
<keyword evidence="1" id="KW-0472">Membrane</keyword>
<proteinExistence type="predicted"/>
<keyword evidence="1" id="KW-1133">Transmembrane helix</keyword>
<evidence type="ECO:0000256" key="1">
    <source>
        <dbReference type="SAM" id="Phobius"/>
    </source>
</evidence>